<protein>
    <recommendedName>
        <fullName evidence="10">L-gulonate 3-dehydrogenase</fullName>
        <ecNumber evidence="9">1.1.1.45</ecNumber>
    </recommendedName>
    <alternativeName>
        <fullName evidence="10">L-gulonate 3-dehydrogenase</fullName>
    </alternativeName>
</protein>
<organism evidence="13 14">
    <name type="scientific">Clostridium aromativorans</name>
    <dbReference type="NCBI Taxonomy" id="2836848"/>
    <lineage>
        <taxon>Bacteria</taxon>
        <taxon>Bacillati</taxon>
        <taxon>Bacillota</taxon>
        <taxon>Clostridia</taxon>
        <taxon>Eubacteriales</taxon>
        <taxon>Clostridiaceae</taxon>
        <taxon>Clostridium</taxon>
    </lineage>
</organism>
<sequence>MNIKKVSVLGTGTMGPGIALLCATAGLKVTIYGRSDMSLYRGFKNIESSLNFWKNEGKLSEMQCKKIINDIRGVKTIQKAAQNADLIIECLAENIKLKQYFFKVLDEICPSNVILATCTSGLLPTDIAKYTVHPERIVVAHFWNPPQLIPLVEVVPGKKTSKETIVRTIEWVEFIGNKAIPMEKECLGFIGNRLQHALLREALFIVEQGWARPEEVDRAIEYGLGRRLPITGPIRTADLAGLDVINSVSAYLLKDLCSSTEPSHLLKNKVEIGELGCKSGKGFYNWPSDVLKNVQNKRGELLLYFLENS</sequence>
<dbReference type="Proteomes" id="UP001165422">
    <property type="component" value="Unassembled WGS sequence"/>
</dbReference>
<dbReference type="PANTHER" id="PTHR48075">
    <property type="entry name" value="3-HYDROXYACYL-COA DEHYDROGENASE FAMILY PROTEIN"/>
    <property type="match status" value="1"/>
</dbReference>
<evidence type="ECO:0000256" key="5">
    <source>
        <dbReference type="ARBA" id="ARBA00022490"/>
    </source>
</evidence>
<comment type="subcellular location">
    <subcellularLocation>
        <location evidence="1">Cytoplasm</location>
    </subcellularLocation>
</comment>
<evidence type="ECO:0000256" key="10">
    <source>
        <dbReference type="ARBA" id="ARBA00042709"/>
    </source>
</evidence>
<evidence type="ECO:0000256" key="8">
    <source>
        <dbReference type="ARBA" id="ARBA00023027"/>
    </source>
</evidence>
<dbReference type="SUPFAM" id="SSF48179">
    <property type="entry name" value="6-phosphogluconate dehydrogenase C-terminal domain-like"/>
    <property type="match status" value="1"/>
</dbReference>
<dbReference type="InterPro" id="IPR022694">
    <property type="entry name" value="3-OHacyl-CoA_DH"/>
</dbReference>
<dbReference type="InterPro" id="IPR006176">
    <property type="entry name" value="3-OHacyl-CoA_DH_NAD-bd"/>
</dbReference>
<keyword evidence="5" id="KW-0963">Cytoplasm</keyword>
<comment type="subunit">
    <text evidence="4">Homodimer.</text>
</comment>
<dbReference type="Gene3D" id="3.40.50.720">
    <property type="entry name" value="NAD(P)-binding Rossmann-like Domain"/>
    <property type="match status" value="1"/>
</dbReference>
<evidence type="ECO:0000256" key="3">
    <source>
        <dbReference type="ARBA" id="ARBA00009463"/>
    </source>
</evidence>
<dbReference type="RefSeq" id="WP_229981603.1">
    <property type="nucleotide sequence ID" value="NZ_JAJJPB010000015.1"/>
</dbReference>
<reference evidence="13" key="1">
    <citation type="submission" date="2021-11" db="EMBL/GenBank/DDBJ databases">
        <authorList>
            <person name="Qingchun L."/>
            <person name="Dong Z."/>
            <person name="Zongwei Q."/>
            <person name="Jia Z."/>
            <person name="Duotao L."/>
        </authorList>
    </citation>
    <scope>NUCLEOTIDE SEQUENCE</scope>
    <source>
        <strain evidence="13">WLY-B-L2</strain>
    </source>
</reference>
<gene>
    <name evidence="13" type="ORF">LN736_11960</name>
</gene>
<dbReference type="Pfam" id="PF00725">
    <property type="entry name" value="3HCDH"/>
    <property type="match status" value="1"/>
</dbReference>
<dbReference type="PANTHER" id="PTHR48075:SF1">
    <property type="entry name" value="LAMBDA-CRYSTALLIN HOMOLOG"/>
    <property type="match status" value="1"/>
</dbReference>
<feature type="domain" description="3-hydroxyacyl-CoA dehydrogenase NAD binding" evidence="12">
    <location>
        <begin position="5"/>
        <end position="185"/>
    </location>
</feature>
<evidence type="ECO:0000256" key="1">
    <source>
        <dbReference type="ARBA" id="ARBA00004496"/>
    </source>
</evidence>
<evidence type="ECO:0000313" key="13">
    <source>
        <dbReference type="EMBL" id="MCC9295573.1"/>
    </source>
</evidence>
<evidence type="ECO:0000256" key="7">
    <source>
        <dbReference type="ARBA" id="ARBA00023002"/>
    </source>
</evidence>
<evidence type="ECO:0000259" key="11">
    <source>
        <dbReference type="Pfam" id="PF00725"/>
    </source>
</evidence>
<evidence type="ECO:0000259" key="12">
    <source>
        <dbReference type="Pfam" id="PF02737"/>
    </source>
</evidence>
<dbReference type="PROSITE" id="PS00067">
    <property type="entry name" value="3HCDH"/>
    <property type="match status" value="1"/>
</dbReference>
<keyword evidence="8" id="KW-0520">NAD</keyword>
<keyword evidence="7" id="KW-0560">Oxidoreductase</keyword>
<dbReference type="EC" id="1.1.1.45" evidence="9"/>
<dbReference type="InterPro" id="IPR006108">
    <property type="entry name" value="3HC_DH_C"/>
</dbReference>
<evidence type="ECO:0000256" key="2">
    <source>
        <dbReference type="ARBA" id="ARBA00005086"/>
    </source>
</evidence>
<dbReference type="PIRSF" id="PIRSF000105">
    <property type="entry name" value="HCDH"/>
    <property type="match status" value="1"/>
</dbReference>
<evidence type="ECO:0000256" key="6">
    <source>
        <dbReference type="ARBA" id="ARBA00022553"/>
    </source>
</evidence>
<dbReference type="EMBL" id="JAJJPB010000015">
    <property type="protein sequence ID" value="MCC9295573.1"/>
    <property type="molecule type" value="Genomic_DNA"/>
</dbReference>
<dbReference type="Pfam" id="PF02737">
    <property type="entry name" value="3HCDH_N"/>
    <property type="match status" value="1"/>
</dbReference>
<evidence type="ECO:0000256" key="4">
    <source>
        <dbReference type="ARBA" id="ARBA00011738"/>
    </source>
</evidence>
<keyword evidence="14" id="KW-1185">Reference proteome</keyword>
<comment type="caution">
    <text evidence="13">The sequence shown here is derived from an EMBL/GenBank/DDBJ whole genome shotgun (WGS) entry which is preliminary data.</text>
</comment>
<evidence type="ECO:0000313" key="14">
    <source>
        <dbReference type="Proteomes" id="UP001165422"/>
    </source>
</evidence>
<dbReference type="InterPro" id="IPR036291">
    <property type="entry name" value="NAD(P)-bd_dom_sf"/>
</dbReference>
<dbReference type="InterPro" id="IPR008927">
    <property type="entry name" value="6-PGluconate_DH-like_C_sf"/>
</dbReference>
<proteinExistence type="inferred from homology"/>
<feature type="domain" description="3-hydroxyacyl-CoA dehydrogenase C-terminal" evidence="11">
    <location>
        <begin position="188"/>
        <end position="286"/>
    </location>
</feature>
<dbReference type="InterPro" id="IPR013328">
    <property type="entry name" value="6PGD_dom2"/>
</dbReference>
<dbReference type="Gene3D" id="1.10.1040.10">
    <property type="entry name" value="N-(1-d-carboxylethyl)-l-norvaline Dehydrogenase, domain 2"/>
    <property type="match status" value="1"/>
</dbReference>
<dbReference type="SUPFAM" id="SSF51735">
    <property type="entry name" value="NAD(P)-binding Rossmann-fold domains"/>
    <property type="match status" value="1"/>
</dbReference>
<comment type="similarity">
    <text evidence="3">Belongs to the 3-hydroxyacyl-CoA dehydrogenase family.</text>
</comment>
<keyword evidence="6" id="KW-0597">Phosphoprotein</keyword>
<comment type="pathway">
    <text evidence="2">Lipid metabolism; butanoate metabolism.</text>
</comment>
<accession>A0ABS8N705</accession>
<dbReference type="InterPro" id="IPR006180">
    <property type="entry name" value="3-OHacyl-CoA_DH_CS"/>
</dbReference>
<name>A0ABS8N705_9CLOT</name>
<evidence type="ECO:0000256" key="9">
    <source>
        <dbReference type="ARBA" id="ARBA00038962"/>
    </source>
</evidence>